<dbReference type="InterPro" id="IPR042099">
    <property type="entry name" value="ANL_N_sf"/>
</dbReference>
<name>A0ABZ1AZM4_9ACTN</name>
<gene>
    <name evidence="2" type="ORF">U6N30_27145</name>
</gene>
<dbReference type="Gene3D" id="3.40.50.12780">
    <property type="entry name" value="N-terminal domain of ligase-like"/>
    <property type="match status" value="1"/>
</dbReference>
<evidence type="ECO:0000313" key="2">
    <source>
        <dbReference type="EMBL" id="WRL63381.1"/>
    </source>
</evidence>
<proteinExistence type="predicted"/>
<dbReference type="Proteomes" id="UP001324287">
    <property type="component" value="Chromosome"/>
</dbReference>
<dbReference type="RefSeq" id="WP_324274716.1">
    <property type="nucleotide sequence ID" value="NZ_CP141261.1"/>
</dbReference>
<evidence type="ECO:0000313" key="3">
    <source>
        <dbReference type="Proteomes" id="UP001324287"/>
    </source>
</evidence>
<dbReference type="EMBL" id="CP141261">
    <property type="protein sequence ID" value="WRL63381.1"/>
    <property type="molecule type" value="Genomic_DNA"/>
</dbReference>
<accession>A0ABZ1AZM4</accession>
<feature type="domain" description="AMP-dependent synthetase/ligase" evidence="1">
    <location>
        <begin position="29"/>
        <end position="72"/>
    </location>
</feature>
<organism evidence="2 3">
    <name type="scientific">Blastococcus brunescens</name>
    <dbReference type="NCBI Taxonomy" id="1564165"/>
    <lineage>
        <taxon>Bacteria</taxon>
        <taxon>Bacillati</taxon>
        <taxon>Actinomycetota</taxon>
        <taxon>Actinomycetes</taxon>
        <taxon>Geodermatophilales</taxon>
        <taxon>Geodermatophilaceae</taxon>
        <taxon>Blastococcus</taxon>
    </lineage>
</organism>
<dbReference type="Pfam" id="PF00501">
    <property type="entry name" value="AMP-binding"/>
    <property type="match status" value="1"/>
</dbReference>
<reference evidence="2 3" key="1">
    <citation type="submission" date="2023-12" db="EMBL/GenBank/DDBJ databases">
        <title>Blastococcus brunescens sp. nov., an actonobacterium isolated from sandstone collected in sahara desert.</title>
        <authorList>
            <person name="Gtari M."/>
            <person name="Ghodhbane F."/>
        </authorList>
    </citation>
    <scope>NUCLEOTIDE SEQUENCE [LARGE SCALE GENOMIC DNA]</scope>
    <source>
        <strain evidence="2 3">BMG 8361</strain>
    </source>
</reference>
<dbReference type="InterPro" id="IPR000873">
    <property type="entry name" value="AMP-dep_synth/lig_dom"/>
</dbReference>
<sequence length="97" mass="10332">MPEPRIHTSEYPPVDTPATPIWSTVLAGAAERGDHPALIDGISGQTITYAQLAHMVERMAAGFAENGVQPGTSSRCTARTRCCTRWSSTRPAGPGPR</sequence>
<protein>
    <submittedName>
        <fullName evidence="2">AMP-binding protein</fullName>
    </submittedName>
</protein>
<keyword evidence="3" id="KW-1185">Reference proteome</keyword>
<evidence type="ECO:0000259" key="1">
    <source>
        <dbReference type="Pfam" id="PF00501"/>
    </source>
</evidence>
<dbReference type="SUPFAM" id="SSF56801">
    <property type="entry name" value="Acetyl-CoA synthetase-like"/>
    <property type="match status" value="1"/>
</dbReference>